<feature type="compositionally biased region" description="Polar residues" evidence="1">
    <location>
        <begin position="122"/>
        <end position="135"/>
    </location>
</feature>
<dbReference type="EMBL" id="LR999451">
    <property type="protein sequence ID" value="CAE5958743.1"/>
    <property type="molecule type" value="Genomic_DNA"/>
</dbReference>
<reference evidence="2" key="1">
    <citation type="submission" date="2021-01" db="EMBL/GenBank/DDBJ databases">
        <authorList>
            <person name="Bezrukov I."/>
        </authorList>
    </citation>
    <scope>NUCLEOTIDE SEQUENCE</scope>
</reference>
<sequence length="144" mass="16266">MATEESNSSDGESITMEEYSRYERQYWRAMAESETVQSVIAHLQIVDVATETKEEEDVKPPNERLNAKIAHVYITFKGLAKSRRLVEIGEHVERKAIIRRVIDASGNLTLLGKFWSGKDTEQQPSMTLPSGQQAESSKKRPRAG</sequence>
<dbReference type="Proteomes" id="UP000682877">
    <property type="component" value="Chromosome 1"/>
</dbReference>
<name>A0A8S1ZG30_ARAAE</name>
<dbReference type="AlphaFoldDB" id="A0A8S1ZG30"/>
<evidence type="ECO:0000256" key="1">
    <source>
        <dbReference type="SAM" id="MobiDB-lite"/>
    </source>
</evidence>
<keyword evidence="3" id="KW-1185">Reference proteome</keyword>
<evidence type="ECO:0000313" key="3">
    <source>
        <dbReference type="Proteomes" id="UP000682877"/>
    </source>
</evidence>
<accession>A0A8S1ZG30</accession>
<feature type="region of interest" description="Disordered" evidence="1">
    <location>
        <begin position="118"/>
        <end position="144"/>
    </location>
</feature>
<organism evidence="2 3">
    <name type="scientific">Arabidopsis arenosa</name>
    <name type="common">Sand rock-cress</name>
    <name type="synonym">Cardaminopsis arenosa</name>
    <dbReference type="NCBI Taxonomy" id="38785"/>
    <lineage>
        <taxon>Eukaryota</taxon>
        <taxon>Viridiplantae</taxon>
        <taxon>Streptophyta</taxon>
        <taxon>Embryophyta</taxon>
        <taxon>Tracheophyta</taxon>
        <taxon>Spermatophyta</taxon>
        <taxon>Magnoliopsida</taxon>
        <taxon>eudicotyledons</taxon>
        <taxon>Gunneridae</taxon>
        <taxon>Pentapetalae</taxon>
        <taxon>rosids</taxon>
        <taxon>malvids</taxon>
        <taxon>Brassicales</taxon>
        <taxon>Brassicaceae</taxon>
        <taxon>Camelineae</taxon>
        <taxon>Arabidopsis</taxon>
    </lineage>
</organism>
<evidence type="ECO:0000313" key="2">
    <source>
        <dbReference type="EMBL" id="CAE5958743.1"/>
    </source>
</evidence>
<protein>
    <submittedName>
        <fullName evidence="2">Uncharacterized protein</fullName>
    </submittedName>
</protein>
<dbReference type="Pfam" id="PF04776">
    <property type="entry name" value="protein_MS5"/>
    <property type="match status" value="1"/>
</dbReference>
<dbReference type="InterPro" id="IPR006462">
    <property type="entry name" value="MS5"/>
</dbReference>
<proteinExistence type="predicted"/>
<gene>
    <name evidence="2" type="ORF">AARE701A_LOCUS2321</name>
</gene>